<protein>
    <submittedName>
        <fullName evidence="1">Ovule protein</fullName>
    </submittedName>
</protein>
<dbReference type="WBParaSite" id="MCU_010797-RA">
    <property type="protein sequence ID" value="MCU_010797-RA"/>
    <property type="gene ID" value="MCU_010797"/>
</dbReference>
<sequence>MLLQFHFEKLNSRSLLVNCNFEFVNPFGFLNCIDSRSALLFSLLLNGSFVDLPHGSCTCSVVAIPIN</sequence>
<name>A0A5K3FR15_MESCO</name>
<evidence type="ECO:0000313" key="1">
    <source>
        <dbReference type="WBParaSite" id="MCU_010797-RA"/>
    </source>
</evidence>
<proteinExistence type="predicted"/>
<reference evidence="1" key="1">
    <citation type="submission" date="2019-11" db="UniProtKB">
        <authorList>
            <consortium name="WormBaseParasite"/>
        </authorList>
    </citation>
    <scope>IDENTIFICATION</scope>
</reference>
<accession>A0A5K3FR15</accession>
<dbReference type="AlphaFoldDB" id="A0A5K3FR15"/>
<organism evidence="1">
    <name type="scientific">Mesocestoides corti</name>
    <name type="common">Flatworm</name>
    <dbReference type="NCBI Taxonomy" id="53468"/>
    <lineage>
        <taxon>Eukaryota</taxon>
        <taxon>Metazoa</taxon>
        <taxon>Spiralia</taxon>
        <taxon>Lophotrochozoa</taxon>
        <taxon>Platyhelminthes</taxon>
        <taxon>Cestoda</taxon>
        <taxon>Eucestoda</taxon>
        <taxon>Cyclophyllidea</taxon>
        <taxon>Mesocestoididae</taxon>
        <taxon>Mesocestoides</taxon>
    </lineage>
</organism>